<comment type="similarity">
    <text evidence="7">Belongs to the DHHC palmitoyltransferase family.</text>
</comment>
<keyword evidence="3 7" id="KW-0812">Transmembrane</keyword>
<evidence type="ECO:0000259" key="9">
    <source>
        <dbReference type="Pfam" id="PF01529"/>
    </source>
</evidence>
<dbReference type="Proteomes" id="UP001519460">
    <property type="component" value="Unassembled WGS sequence"/>
</dbReference>
<feature type="transmembrane region" description="Helical" evidence="7">
    <location>
        <begin position="33"/>
        <end position="56"/>
    </location>
</feature>
<feature type="compositionally biased region" description="Basic and acidic residues" evidence="8">
    <location>
        <begin position="160"/>
        <end position="171"/>
    </location>
</feature>
<accession>A0ABD0KQ38</accession>
<gene>
    <name evidence="10" type="ORF">BaRGS_00019563</name>
</gene>
<name>A0ABD0KQ38_9CAEN</name>
<comment type="domain">
    <text evidence="7">The DHHC domain is required for palmitoyltransferase activity.</text>
</comment>
<feature type="transmembrane region" description="Helical" evidence="7">
    <location>
        <begin position="260"/>
        <end position="281"/>
    </location>
</feature>
<comment type="catalytic activity">
    <reaction evidence="7">
        <text>L-cysteinyl-[protein] + hexadecanoyl-CoA = S-hexadecanoyl-L-cysteinyl-[protein] + CoA</text>
        <dbReference type="Rhea" id="RHEA:36683"/>
        <dbReference type="Rhea" id="RHEA-COMP:10131"/>
        <dbReference type="Rhea" id="RHEA-COMP:11032"/>
        <dbReference type="ChEBI" id="CHEBI:29950"/>
        <dbReference type="ChEBI" id="CHEBI:57287"/>
        <dbReference type="ChEBI" id="CHEBI:57379"/>
        <dbReference type="ChEBI" id="CHEBI:74151"/>
        <dbReference type="EC" id="2.3.1.225"/>
    </reaction>
</comment>
<keyword evidence="5 7" id="KW-0472">Membrane</keyword>
<feature type="domain" description="Palmitoyltransferase DHHC" evidence="9">
    <location>
        <begin position="217"/>
        <end position="349"/>
    </location>
</feature>
<keyword evidence="2 7" id="KW-0808">Transferase</keyword>
<feature type="transmembrane region" description="Helical" evidence="7">
    <location>
        <begin position="76"/>
        <end position="99"/>
    </location>
</feature>
<feature type="region of interest" description="Disordered" evidence="8">
    <location>
        <begin position="124"/>
        <end position="197"/>
    </location>
</feature>
<proteinExistence type="inferred from homology"/>
<comment type="subcellular location">
    <subcellularLocation>
        <location evidence="1">Membrane</location>
        <topology evidence="1">Multi-pass membrane protein</topology>
    </subcellularLocation>
</comment>
<organism evidence="10 11">
    <name type="scientific">Batillaria attramentaria</name>
    <dbReference type="NCBI Taxonomy" id="370345"/>
    <lineage>
        <taxon>Eukaryota</taxon>
        <taxon>Metazoa</taxon>
        <taxon>Spiralia</taxon>
        <taxon>Lophotrochozoa</taxon>
        <taxon>Mollusca</taxon>
        <taxon>Gastropoda</taxon>
        <taxon>Caenogastropoda</taxon>
        <taxon>Sorbeoconcha</taxon>
        <taxon>Cerithioidea</taxon>
        <taxon>Batillariidae</taxon>
        <taxon>Batillaria</taxon>
    </lineage>
</organism>
<evidence type="ECO:0000313" key="11">
    <source>
        <dbReference type="Proteomes" id="UP001519460"/>
    </source>
</evidence>
<dbReference type="PANTHER" id="PTHR12246">
    <property type="entry name" value="PALMITOYLTRANSFERASE ZDHHC16"/>
    <property type="match status" value="1"/>
</dbReference>
<dbReference type="EC" id="2.3.1.225" evidence="7"/>
<dbReference type="InterPro" id="IPR039859">
    <property type="entry name" value="PFA4/ZDH16/20/ERF2-like"/>
</dbReference>
<keyword evidence="6 7" id="KW-0012">Acyltransferase</keyword>
<dbReference type="GO" id="GO:0016020">
    <property type="term" value="C:membrane"/>
    <property type="evidence" value="ECO:0007669"/>
    <property type="project" value="UniProtKB-SubCell"/>
</dbReference>
<keyword evidence="11" id="KW-1185">Reference proteome</keyword>
<dbReference type="InterPro" id="IPR001594">
    <property type="entry name" value="Palmitoyltrfase_DHHC"/>
</dbReference>
<feature type="region of interest" description="Disordered" evidence="8">
    <location>
        <begin position="1"/>
        <end position="25"/>
    </location>
</feature>
<dbReference type="Pfam" id="PF01529">
    <property type="entry name" value="DHHC"/>
    <property type="match status" value="1"/>
</dbReference>
<feature type="transmembrane region" description="Helical" evidence="7">
    <location>
        <begin position="301"/>
        <end position="334"/>
    </location>
</feature>
<reference evidence="10 11" key="1">
    <citation type="journal article" date="2023" name="Sci. Data">
        <title>Genome assembly of the Korean intertidal mud-creeper Batillaria attramentaria.</title>
        <authorList>
            <person name="Patra A.K."/>
            <person name="Ho P.T."/>
            <person name="Jun S."/>
            <person name="Lee S.J."/>
            <person name="Kim Y."/>
            <person name="Won Y.J."/>
        </authorList>
    </citation>
    <scope>NUCLEOTIDE SEQUENCE [LARGE SCALE GENOMIC DNA]</scope>
    <source>
        <strain evidence="10">Wonlab-2016</strain>
    </source>
</reference>
<feature type="compositionally biased region" description="Basic and acidic residues" evidence="8">
    <location>
        <begin position="185"/>
        <end position="197"/>
    </location>
</feature>
<dbReference type="AlphaFoldDB" id="A0ABD0KQ38"/>
<keyword evidence="4 7" id="KW-1133">Transmembrane helix</keyword>
<evidence type="ECO:0000256" key="2">
    <source>
        <dbReference type="ARBA" id="ARBA00022679"/>
    </source>
</evidence>
<evidence type="ECO:0000256" key="3">
    <source>
        <dbReference type="ARBA" id="ARBA00022692"/>
    </source>
</evidence>
<protein>
    <recommendedName>
        <fullName evidence="7">Palmitoyltransferase</fullName>
        <ecNumber evidence="7">2.3.1.225</ecNumber>
    </recommendedName>
</protein>
<evidence type="ECO:0000256" key="1">
    <source>
        <dbReference type="ARBA" id="ARBA00004141"/>
    </source>
</evidence>
<evidence type="ECO:0000313" key="10">
    <source>
        <dbReference type="EMBL" id="KAK7489185.1"/>
    </source>
</evidence>
<evidence type="ECO:0000256" key="8">
    <source>
        <dbReference type="SAM" id="MobiDB-lite"/>
    </source>
</evidence>
<comment type="caution">
    <text evidence="10">The sequence shown here is derived from an EMBL/GenBank/DDBJ whole genome shotgun (WGS) entry which is preliminary data.</text>
</comment>
<dbReference type="EMBL" id="JACVVK020000141">
    <property type="protein sequence ID" value="KAK7489185.1"/>
    <property type="molecule type" value="Genomic_DNA"/>
</dbReference>
<dbReference type="PROSITE" id="PS50216">
    <property type="entry name" value="DHHC"/>
    <property type="match status" value="1"/>
</dbReference>
<evidence type="ECO:0000256" key="7">
    <source>
        <dbReference type="RuleBase" id="RU079119"/>
    </source>
</evidence>
<sequence length="415" mass="47647">MEIDRTVTPSARATSLPENSEPKEHKRARKRHFLVFDTIAKYALQGYLFTITATWYLGMFEVMPVLYRDSGDEVLFLQRCFVTLIFVEANVNWLGIRYVDSAYFSYLRNKSRRMKASCGEVGQSNVSTADLSPAVPESRELRGANSDLKSDNGAQNGTEAESHRFHGDRGHSGQGGSVINMGQGETEKNVKSPDSDWKPVFNPPQQSSYPYWSWIPCYICEVMRPPRCHHCPVCQTCVLKRDHHCYFAGSCVGWRNQRHFIFFLIWVGVGAIYATAHSILFFRQELWEGMSAWDLLAPVCIVRWMFGFVSGLTCICVTVQTLLVYFILLIFGFIHEHVMLISSGMTSFEVESLKSTVQIRDTRTLGDKFRATLGRHWLVNLVLPMHWVWEAEEDPENWPSVKVFRHGRKHTTTRH</sequence>
<evidence type="ECO:0000256" key="5">
    <source>
        <dbReference type="ARBA" id="ARBA00023136"/>
    </source>
</evidence>
<dbReference type="GO" id="GO:0019706">
    <property type="term" value="F:protein-cysteine S-palmitoyltransferase activity"/>
    <property type="evidence" value="ECO:0007669"/>
    <property type="project" value="UniProtKB-EC"/>
</dbReference>
<evidence type="ECO:0000256" key="6">
    <source>
        <dbReference type="ARBA" id="ARBA00023315"/>
    </source>
</evidence>
<evidence type="ECO:0000256" key="4">
    <source>
        <dbReference type="ARBA" id="ARBA00022989"/>
    </source>
</evidence>
<feature type="compositionally biased region" description="Polar residues" evidence="8">
    <location>
        <begin position="7"/>
        <end position="18"/>
    </location>
</feature>